<evidence type="ECO:0000313" key="2">
    <source>
        <dbReference type="Proteomes" id="UP000596661"/>
    </source>
</evidence>
<evidence type="ECO:0000313" key="1">
    <source>
        <dbReference type="EnsemblPlants" id="cds.novel_model_129_5bd9a17a"/>
    </source>
</evidence>
<sequence>MLYPKLKCRNYFFTGYHHMYPLKNYLRLFLGTSQSKPSQIGELKEISTLPMLSLKVYKKQRKHMKKSKAAS</sequence>
<name>A0A803QTS7_CANSA</name>
<protein>
    <submittedName>
        <fullName evidence="1">Uncharacterized protein</fullName>
    </submittedName>
</protein>
<keyword evidence="2" id="KW-1185">Reference proteome</keyword>
<organism evidence="1 2">
    <name type="scientific">Cannabis sativa</name>
    <name type="common">Hemp</name>
    <name type="synonym">Marijuana</name>
    <dbReference type="NCBI Taxonomy" id="3483"/>
    <lineage>
        <taxon>Eukaryota</taxon>
        <taxon>Viridiplantae</taxon>
        <taxon>Streptophyta</taxon>
        <taxon>Embryophyta</taxon>
        <taxon>Tracheophyta</taxon>
        <taxon>Spermatophyta</taxon>
        <taxon>Magnoliopsida</taxon>
        <taxon>eudicotyledons</taxon>
        <taxon>Gunneridae</taxon>
        <taxon>Pentapetalae</taxon>
        <taxon>rosids</taxon>
        <taxon>fabids</taxon>
        <taxon>Rosales</taxon>
        <taxon>Cannabaceae</taxon>
        <taxon>Cannabis</taxon>
    </lineage>
</organism>
<accession>A0A803QTS7</accession>
<reference evidence="1" key="2">
    <citation type="submission" date="2021-03" db="UniProtKB">
        <authorList>
            <consortium name="EnsemblPlants"/>
        </authorList>
    </citation>
    <scope>IDENTIFICATION</scope>
</reference>
<dbReference type="Proteomes" id="UP000596661">
    <property type="component" value="Chromosome 1"/>
</dbReference>
<reference evidence="1" key="1">
    <citation type="submission" date="2018-11" db="EMBL/GenBank/DDBJ databases">
        <authorList>
            <person name="Grassa J C."/>
        </authorList>
    </citation>
    <scope>NUCLEOTIDE SEQUENCE [LARGE SCALE GENOMIC DNA]</scope>
</reference>
<dbReference type="AlphaFoldDB" id="A0A803QTS7"/>
<dbReference type="EMBL" id="UZAU01000004">
    <property type="status" value="NOT_ANNOTATED_CDS"/>
    <property type="molecule type" value="Genomic_DNA"/>
</dbReference>
<proteinExistence type="predicted"/>
<dbReference type="EnsemblPlants" id="novel_model_129_5bd9a17a">
    <property type="protein sequence ID" value="cds.novel_model_129_5bd9a17a"/>
    <property type="gene ID" value="novel_gene_75_5bd9a17a"/>
</dbReference>
<dbReference type="Gramene" id="novel_model_129_5bd9a17a">
    <property type="protein sequence ID" value="cds.novel_model_129_5bd9a17a"/>
    <property type="gene ID" value="novel_gene_75_5bd9a17a"/>
</dbReference>